<feature type="domain" description="Protein kinase" evidence="1">
    <location>
        <begin position="66"/>
        <end position="363"/>
    </location>
</feature>
<dbReference type="GO" id="GO:0005524">
    <property type="term" value="F:ATP binding"/>
    <property type="evidence" value="ECO:0007669"/>
    <property type="project" value="InterPro"/>
</dbReference>
<evidence type="ECO:0000313" key="3">
    <source>
        <dbReference type="Proteomes" id="UP000001471"/>
    </source>
</evidence>
<evidence type="ECO:0000313" key="2">
    <source>
        <dbReference type="EMBL" id="EDU42626.1"/>
    </source>
</evidence>
<dbReference type="SMART" id="SM00220">
    <property type="entry name" value="S_TKc"/>
    <property type="match status" value="1"/>
</dbReference>
<protein>
    <recommendedName>
        <fullName evidence="1">Protein kinase domain-containing protein</fullName>
    </recommendedName>
</protein>
<evidence type="ECO:0000259" key="1">
    <source>
        <dbReference type="PROSITE" id="PS50011"/>
    </source>
</evidence>
<dbReference type="InterPro" id="IPR011009">
    <property type="entry name" value="Kinase-like_dom_sf"/>
</dbReference>
<dbReference type="AlphaFoldDB" id="B2WHW6"/>
<proteinExistence type="predicted"/>
<dbReference type="InterPro" id="IPR000719">
    <property type="entry name" value="Prot_kinase_dom"/>
</dbReference>
<dbReference type="Gene3D" id="1.10.510.10">
    <property type="entry name" value="Transferase(Phosphotransferase) domain 1"/>
    <property type="match status" value="1"/>
</dbReference>
<dbReference type="Proteomes" id="UP000001471">
    <property type="component" value="Unassembled WGS sequence"/>
</dbReference>
<dbReference type="GO" id="GO:0004672">
    <property type="term" value="F:protein kinase activity"/>
    <property type="evidence" value="ECO:0007669"/>
    <property type="project" value="InterPro"/>
</dbReference>
<accession>B2WHW6</accession>
<organism evidence="2 3">
    <name type="scientific">Pyrenophora tritici-repentis (strain Pt-1C-BFP)</name>
    <name type="common">Wheat tan spot fungus</name>
    <name type="synonym">Drechslera tritici-repentis</name>
    <dbReference type="NCBI Taxonomy" id="426418"/>
    <lineage>
        <taxon>Eukaryota</taxon>
        <taxon>Fungi</taxon>
        <taxon>Dikarya</taxon>
        <taxon>Ascomycota</taxon>
        <taxon>Pezizomycotina</taxon>
        <taxon>Dothideomycetes</taxon>
        <taxon>Pleosporomycetidae</taxon>
        <taxon>Pleosporales</taxon>
        <taxon>Pleosporineae</taxon>
        <taxon>Pleosporaceae</taxon>
        <taxon>Pyrenophora</taxon>
    </lineage>
</organism>
<dbReference type="InParanoid" id="B2WHW6"/>
<dbReference type="SUPFAM" id="SSF56112">
    <property type="entry name" value="Protein kinase-like (PK-like)"/>
    <property type="match status" value="1"/>
</dbReference>
<dbReference type="HOGENOM" id="CLU_662465_0_0_1"/>
<reference evidence="3" key="1">
    <citation type="journal article" date="2013" name="G3 (Bethesda)">
        <title>Comparative genomics of a plant-pathogenic fungus, Pyrenophora tritici-repentis, reveals transduplication and the impact of repeat elements on pathogenicity and population divergence.</title>
        <authorList>
            <person name="Manning V.A."/>
            <person name="Pandelova I."/>
            <person name="Dhillon B."/>
            <person name="Wilhelm L.J."/>
            <person name="Goodwin S.B."/>
            <person name="Berlin A.M."/>
            <person name="Figueroa M."/>
            <person name="Freitag M."/>
            <person name="Hane J.K."/>
            <person name="Henrissat B."/>
            <person name="Holman W.H."/>
            <person name="Kodira C.D."/>
            <person name="Martin J."/>
            <person name="Oliver R.P."/>
            <person name="Robbertse B."/>
            <person name="Schackwitz W."/>
            <person name="Schwartz D.C."/>
            <person name="Spatafora J.W."/>
            <person name="Turgeon B.G."/>
            <person name="Yandava C."/>
            <person name="Young S."/>
            <person name="Zhou S."/>
            <person name="Zeng Q."/>
            <person name="Grigoriev I.V."/>
            <person name="Ma L.-J."/>
            <person name="Ciuffetti L.M."/>
        </authorList>
    </citation>
    <scope>NUCLEOTIDE SEQUENCE [LARGE SCALE GENOMIC DNA]</scope>
    <source>
        <strain evidence="3">Pt-1C-BFP</strain>
    </source>
</reference>
<gene>
    <name evidence="2" type="ORF">PTRG_09575</name>
</gene>
<sequence length="415" mass="48874">MAASIDYTWASYCWGRPHLTDHLDRKIPDSWRRDFPSFVIGYKLSRRGKKPDEERIWLWENSEQVVEAYVGSGKHWYGQYQKTRPPVSPPLNSVHAANAHLRDKIIKYPPATLGDPDEVQRVLGAQYSGNLRWMFHSTIFQNGHVENYQRIVHLFVGVDELDHIQKRIIVKVQGERTEKSLLDTMQPEIDLHQRLTTKGCRHIVDFYAASYRIRRIPPILGYVYMEYAPFGDLHDLVDKHHSRKEKYPDARSKKDELGAWITAFRGTTGWNPPEAYATSWKEYENEAINGRTDIWQVGLVMLNLMEGQARVLNEKHKVGRNMQHATEYKRTYSYALERLAFDCLTMDPKRRPTVGNILYRTRVGRKAWEQAYGNMNVPDADVLERFRMTWSKDPIEEGTQWIPRKRRRRRTEEDE</sequence>
<dbReference type="EMBL" id="DS231625">
    <property type="protein sequence ID" value="EDU42626.1"/>
    <property type="molecule type" value="Genomic_DNA"/>
</dbReference>
<dbReference type="PROSITE" id="PS50011">
    <property type="entry name" value="PROTEIN_KINASE_DOM"/>
    <property type="match status" value="1"/>
</dbReference>
<name>B2WHW6_PYRTR</name>
<dbReference type="OrthoDB" id="310217at2759"/>